<name>A0A6A7K5Y7_9FIRM</name>
<comment type="caution">
    <text evidence="5">The sequence shown here is derived from an EMBL/GenBank/DDBJ whole genome shotgun (WGS) entry which is preliminary data.</text>
</comment>
<dbReference type="InterPro" id="IPR025711">
    <property type="entry name" value="PepSY"/>
</dbReference>
<sequence>MSKNVIIGVLVVALAVAGFIGFQQNEDKTVYRTQLENTYQYNFQALLTTVKNIETNMSKAMISSSDSMSIELLSDVWRQSDLAQNYLSRLPLGHRVLKDTETFLNKLSNFSYAMAKINMNGKKLNDDQQADLERLKNSSTYLLQQLNTMNEQIQQGEVKFSSDDINQAREQLDEASDNLVTKGFTAVDKEMVDYPKLIYDGPFSDHIEDIKPKGLKGDKVTKEDGEEKVKEFMGDEIESIESSEKSEGVITTFMYNLNLKDKEENGYIEISENGGNVLKFMKNRLPDEQKISMEEAQKKADDYLKEIGYVDMVNTYHEKYSNTGVFNYAYSQDDVVVYADLIKIQIALDDGEVLGLEAQGFHMAHHNRKIEEAEITLEDAKENLSTRLEVTSERLALIPTEFETEVLCYEFKGTYKNEMYIIYVNAKTGKEQQILKIIEGDESVLTL</sequence>
<dbReference type="Pfam" id="PF20769">
    <property type="entry name" value="YPEB_N"/>
    <property type="match status" value="1"/>
</dbReference>
<dbReference type="InterPro" id="IPR048402">
    <property type="entry name" value="YpeB_N"/>
</dbReference>
<organism evidence="5 6">
    <name type="scientific">Alkalibaculum sporogenes</name>
    <dbReference type="NCBI Taxonomy" id="2655001"/>
    <lineage>
        <taxon>Bacteria</taxon>
        <taxon>Bacillati</taxon>
        <taxon>Bacillota</taxon>
        <taxon>Clostridia</taxon>
        <taxon>Eubacteriales</taxon>
        <taxon>Eubacteriaceae</taxon>
        <taxon>Alkalibaculum</taxon>
    </lineage>
</organism>
<evidence type="ECO:0000259" key="2">
    <source>
        <dbReference type="Pfam" id="PF03413"/>
    </source>
</evidence>
<keyword evidence="1" id="KW-0175">Coiled coil</keyword>
<dbReference type="Proteomes" id="UP000440004">
    <property type="component" value="Unassembled WGS sequence"/>
</dbReference>
<dbReference type="NCBIfam" id="TIGR02889">
    <property type="entry name" value="spore_YpeB"/>
    <property type="match status" value="1"/>
</dbReference>
<protein>
    <submittedName>
        <fullName evidence="5">Germination protein YpeB</fullName>
    </submittedName>
</protein>
<dbReference type="EMBL" id="WHNX01000004">
    <property type="protein sequence ID" value="MPW24751.1"/>
    <property type="molecule type" value="Genomic_DNA"/>
</dbReference>
<evidence type="ECO:0000313" key="6">
    <source>
        <dbReference type="Proteomes" id="UP000440004"/>
    </source>
</evidence>
<dbReference type="Pfam" id="PF03413">
    <property type="entry name" value="PepSY"/>
    <property type="match status" value="1"/>
</dbReference>
<keyword evidence="6" id="KW-1185">Reference proteome</keyword>
<feature type="domain" description="Sporulation protein YpeB PepSY1 and PepSY2" evidence="3">
    <location>
        <begin position="181"/>
        <end position="370"/>
    </location>
</feature>
<reference evidence="5 6" key="1">
    <citation type="submission" date="2019-10" db="EMBL/GenBank/DDBJ databases">
        <title>Alkalibaculum tamaniensis sp.nov., a new alkaliphilic acetogen, isolated on methoxylated aromatics from a mud volcano.</title>
        <authorList>
            <person name="Khomyakova M.A."/>
            <person name="Merkel A.Y."/>
            <person name="Bonch-Osmolovskaya E.A."/>
            <person name="Slobodkin A.I."/>
        </authorList>
    </citation>
    <scope>NUCLEOTIDE SEQUENCE [LARGE SCALE GENOMIC DNA]</scope>
    <source>
        <strain evidence="5 6">M08DMB</strain>
    </source>
</reference>
<gene>
    <name evidence="5" type="primary">ypeB</name>
    <name evidence="5" type="ORF">GC105_02970</name>
</gene>
<dbReference type="GO" id="GO:0009847">
    <property type="term" value="P:spore germination"/>
    <property type="evidence" value="ECO:0007669"/>
    <property type="project" value="InterPro"/>
</dbReference>
<evidence type="ECO:0000313" key="5">
    <source>
        <dbReference type="EMBL" id="MPW24751.1"/>
    </source>
</evidence>
<accession>A0A6A7K5Y7</accession>
<feature type="coiled-coil region" evidence="1">
    <location>
        <begin position="363"/>
        <end position="390"/>
    </location>
</feature>
<dbReference type="AlphaFoldDB" id="A0A6A7K5Y7"/>
<evidence type="ECO:0000259" key="3">
    <source>
        <dbReference type="Pfam" id="PF14620"/>
    </source>
</evidence>
<dbReference type="InterPro" id="IPR014239">
    <property type="entry name" value="YpeB_PepSY1-2"/>
</dbReference>
<proteinExistence type="predicted"/>
<dbReference type="Pfam" id="PF14620">
    <property type="entry name" value="YPEB_PepSY1-2"/>
    <property type="match status" value="1"/>
</dbReference>
<dbReference type="RefSeq" id="WP_152801541.1">
    <property type="nucleotide sequence ID" value="NZ_WHNX01000004.1"/>
</dbReference>
<feature type="domain" description="Sporulation protein YpeB N-terminal" evidence="4">
    <location>
        <begin position="28"/>
        <end position="161"/>
    </location>
</feature>
<evidence type="ECO:0000259" key="4">
    <source>
        <dbReference type="Pfam" id="PF20769"/>
    </source>
</evidence>
<evidence type="ECO:0000256" key="1">
    <source>
        <dbReference type="SAM" id="Coils"/>
    </source>
</evidence>
<feature type="domain" description="PepSY" evidence="2">
    <location>
        <begin position="375"/>
        <end position="431"/>
    </location>
</feature>